<name>A0A9X3BX55_9FLAO</name>
<feature type="transmembrane region" description="Helical" evidence="5">
    <location>
        <begin position="7"/>
        <end position="28"/>
    </location>
</feature>
<organism evidence="6 7">
    <name type="scientific">Flavobacterium shii</name>
    <dbReference type="NCBI Taxonomy" id="2987687"/>
    <lineage>
        <taxon>Bacteria</taxon>
        <taxon>Pseudomonadati</taxon>
        <taxon>Bacteroidota</taxon>
        <taxon>Flavobacteriia</taxon>
        <taxon>Flavobacteriales</taxon>
        <taxon>Flavobacteriaceae</taxon>
        <taxon>Flavobacterium</taxon>
    </lineage>
</organism>
<dbReference type="EMBL" id="JAOZEW010000002">
    <property type="protein sequence ID" value="MCV9926695.1"/>
    <property type="molecule type" value="Genomic_DNA"/>
</dbReference>
<comment type="subcellular location">
    <subcellularLocation>
        <location evidence="1">Membrane</location>
        <topology evidence="1">Multi-pass membrane protein</topology>
    </subcellularLocation>
</comment>
<dbReference type="InterPro" id="IPR023380">
    <property type="entry name" value="DsbB-like_sf"/>
</dbReference>
<evidence type="ECO:0000256" key="3">
    <source>
        <dbReference type="ARBA" id="ARBA00022989"/>
    </source>
</evidence>
<dbReference type="AlphaFoldDB" id="A0A9X3BX55"/>
<dbReference type="GO" id="GO:0015035">
    <property type="term" value="F:protein-disulfide reductase activity"/>
    <property type="evidence" value="ECO:0007669"/>
    <property type="project" value="InterPro"/>
</dbReference>
<dbReference type="GO" id="GO:0016020">
    <property type="term" value="C:membrane"/>
    <property type="evidence" value="ECO:0007669"/>
    <property type="project" value="UniProtKB-SubCell"/>
</dbReference>
<evidence type="ECO:0000313" key="7">
    <source>
        <dbReference type="Proteomes" id="UP001151079"/>
    </source>
</evidence>
<keyword evidence="4 5" id="KW-0472">Membrane</keyword>
<dbReference type="GO" id="GO:0006457">
    <property type="term" value="P:protein folding"/>
    <property type="evidence" value="ECO:0007669"/>
    <property type="project" value="InterPro"/>
</dbReference>
<proteinExistence type="predicted"/>
<keyword evidence="2 5" id="KW-0812">Transmembrane</keyword>
<sequence>MSKQVITYINILGMFIISAILCGAYYFQFRLNEFPCPLCLLQRMCFLGIIFGLYLNLKFGFNPTHYGLSILSAIIGASISYRQVLLHICPNPDDHGYGTPIFGMHLYTWALIAFVVSIIIISILLLAPKQFKKKTKKNHLSPTPLFLTEIAFGIVLILVLTNVFFTFMECGFGFCPDDPISYQILNGHWW</sequence>
<feature type="transmembrane region" description="Helical" evidence="5">
    <location>
        <begin position="146"/>
        <end position="168"/>
    </location>
</feature>
<keyword evidence="3 5" id="KW-1133">Transmembrane helix</keyword>
<evidence type="ECO:0000256" key="2">
    <source>
        <dbReference type="ARBA" id="ARBA00022692"/>
    </source>
</evidence>
<feature type="transmembrane region" description="Helical" evidence="5">
    <location>
        <begin position="66"/>
        <end position="86"/>
    </location>
</feature>
<evidence type="ECO:0000256" key="4">
    <source>
        <dbReference type="ARBA" id="ARBA00023136"/>
    </source>
</evidence>
<accession>A0A9X3BX55</accession>
<evidence type="ECO:0000256" key="5">
    <source>
        <dbReference type="SAM" id="Phobius"/>
    </source>
</evidence>
<dbReference type="InterPro" id="IPR003752">
    <property type="entry name" value="DiS_bond_form_DsbB/BdbC"/>
</dbReference>
<dbReference type="Gene3D" id="1.20.1550.10">
    <property type="entry name" value="DsbB-like"/>
    <property type="match status" value="1"/>
</dbReference>
<comment type="caution">
    <text evidence="6">The sequence shown here is derived from an EMBL/GenBank/DDBJ whole genome shotgun (WGS) entry which is preliminary data.</text>
</comment>
<dbReference type="Proteomes" id="UP001151079">
    <property type="component" value="Unassembled WGS sequence"/>
</dbReference>
<evidence type="ECO:0000256" key="1">
    <source>
        <dbReference type="ARBA" id="ARBA00004141"/>
    </source>
</evidence>
<reference evidence="6" key="1">
    <citation type="submission" date="2022-10" db="EMBL/GenBank/DDBJ databases">
        <title>Two novel species of Flavobacterium.</title>
        <authorList>
            <person name="Liu Q."/>
            <person name="Xin Y.-H."/>
        </authorList>
    </citation>
    <scope>NUCLEOTIDE SEQUENCE</scope>
    <source>
        <strain evidence="6">LS1R49</strain>
    </source>
</reference>
<feature type="transmembrane region" description="Helical" evidence="5">
    <location>
        <begin position="106"/>
        <end position="126"/>
    </location>
</feature>
<gene>
    <name evidence="6" type="ORF">OIU83_03495</name>
</gene>
<dbReference type="RefSeq" id="WP_264204882.1">
    <property type="nucleotide sequence ID" value="NZ_JAOZEW010000002.1"/>
</dbReference>
<evidence type="ECO:0000313" key="6">
    <source>
        <dbReference type="EMBL" id="MCV9926695.1"/>
    </source>
</evidence>
<feature type="transmembrane region" description="Helical" evidence="5">
    <location>
        <begin position="40"/>
        <end position="57"/>
    </location>
</feature>
<dbReference type="Pfam" id="PF02600">
    <property type="entry name" value="DsbB"/>
    <property type="match status" value="1"/>
</dbReference>
<keyword evidence="7" id="KW-1185">Reference proteome</keyword>
<dbReference type="SUPFAM" id="SSF158442">
    <property type="entry name" value="DsbB-like"/>
    <property type="match status" value="1"/>
</dbReference>
<protein>
    <submittedName>
        <fullName evidence="6">Disulfide bond formation protein B</fullName>
    </submittedName>
</protein>